<dbReference type="Pfam" id="PF05299">
    <property type="entry name" value="Peptidase_M61"/>
    <property type="match status" value="1"/>
</dbReference>
<name>A0A4S2H3Z8_9PROT</name>
<dbReference type="EMBL" id="SRXW01000001">
    <property type="protein sequence ID" value="TGY90101.1"/>
    <property type="molecule type" value="Genomic_DNA"/>
</dbReference>
<evidence type="ECO:0000313" key="6">
    <source>
        <dbReference type="Proteomes" id="UP000308054"/>
    </source>
</evidence>
<reference evidence="5 6" key="1">
    <citation type="journal article" date="2017" name="Int. J. Syst. Evol. Microbiol.">
        <title>Marinicauda algicola sp. nov., isolated from a marine red alga Rhodosorus marinus.</title>
        <authorList>
            <person name="Jeong S.E."/>
            <person name="Jeon S.H."/>
            <person name="Chun B.H."/>
            <person name="Kim D.W."/>
            <person name="Jeon C.O."/>
        </authorList>
    </citation>
    <scope>NUCLEOTIDE SEQUENCE [LARGE SCALE GENOMIC DNA]</scope>
    <source>
        <strain evidence="5 6">JCM 31718</strain>
    </source>
</reference>
<accession>A0A4S2H3Z8</accession>
<keyword evidence="2" id="KW-0732">Signal</keyword>
<dbReference type="InterPro" id="IPR007963">
    <property type="entry name" value="Peptidase_M61_catalytic"/>
</dbReference>
<dbReference type="InterPro" id="IPR024191">
    <property type="entry name" value="Peptidase_M61"/>
</dbReference>
<feature type="compositionally biased region" description="Basic and acidic residues" evidence="1">
    <location>
        <begin position="592"/>
        <end position="603"/>
    </location>
</feature>
<feature type="domain" description="Peptidase M61 catalytic" evidence="3">
    <location>
        <begin position="289"/>
        <end position="407"/>
    </location>
</feature>
<sequence length="611" mass="67513">MTVRLFAIALALAPAAALAQEDAAAPVIYEVSFDNAVHNEARVSIAFSELDAGPLTVRMSRSSPGRYAIHEFARNVYDVGATGPDGEALRVVREDPYSWIIPAHEGEVRFAYTLYADRADGTYSQVDTSHAHLNMPATFAWAPGLEGRPIEVRFEPLDPNWRIATQLEPTEDPHVFRAPNLAYFMDSPTEISDFDLREWTIGEGEDAQTIRLAVHHDGTSADMDEYARRAEQVVAEQVALFGEAPEFDFGTYTFIADYLAHVDGDGMEHRNSTILSSSQGLYEAAFAQLGTLSHEFLHAWNVERLRPAELEPFDFTQANPSPALWFAEGFTSYYDGLTIHRAGIDDLDAFADDLTGLVNYVANAPGRRFYGPQAMSLRAPFVDAATAIDPDNHSNIFVSYYPYGAVIGLGLDLTLRRDFGVTLDDYMRRLWQTHGRTETPYTQADLEAALADVSGDAGFAAEFFDRHIEDGELPDLASLLAEAGLVLQPAHPGAAWLGTARFDQRGDAMILSANTLIGQPLYDAGLDRGDEIVRVGRFEIDSPQDWSQALARHAPGDTVEIVFVRLGETLAGEIAFEEDPALEVVTLESRDERPSRAQRRFRDAWLASRAE</sequence>
<dbReference type="OrthoDB" id="7521939at2"/>
<dbReference type="InterPro" id="IPR036034">
    <property type="entry name" value="PDZ_sf"/>
</dbReference>
<feature type="chain" id="PRO_5020383757" evidence="2">
    <location>
        <begin position="20"/>
        <end position="611"/>
    </location>
</feature>
<proteinExistence type="predicted"/>
<protein>
    <submittedName>
        <fullName evidence="5">M61 family peptidase</fullName>
    </submittedName>
</protein>
<evidence type="ECO:0000256" key="1">
    <source>
        <dbReference type="SAM" id="MobiDB-lite"/>
    </source>
</evidence>
<dbReference type="Pfam" id="PF17899">
    <property type="entry name" value="Peptidase_M61_N"/>
    <property type="match status" value="1"/>
</dbReference>
<organism evidence="5 6">
    <name type="scientific">Marinicauda algicola</name>
    <dbReference type="NCBI Taxonomy" id="2029849"/>
    <lineage>
        <taxon>Bacteria</taxon>
        <taxon>Pseudomonadati</taxon>
        <taxon>Pseudomonadota</taxon>
        <taxon>Alphaproteobacteria</taxon>
        <taxon>Maricaulales</taxon>
        <taxon>Maricaulaceae</taxon>
        <taxon>Marinicauda</taxon>
    </lineage>
</organism>
<comment type="caution">
    <text evidence="5">The sequence shown here is derived from an EMBL/GenBank/DDBJ whole genome shotgun (WGS) entry which is preliminary data.</text>
</comment>
<evidence type="ECO:0000313" key="5">
    <source>
        <dbReference type="EMBL" id="TGY90101.1"/>
    </source>
</evidence>
<dbReference type="Gene3D" id="2.60.40.3650">
    <property type="match status" value="1"/>
</dbReference>
<feature type="signal peptide" evidence="2">
    <location>
        <begin position="1"/>
        <end position="19"/>
    </location>
</feature>
<dbReference type="AlphaFoldDB" id="A0A4S2H3Z8"/>
<feature type="domain" description="Peptidase M61 N-terminal" evidence="4">
    <location>
        <begin position="29"/>
        <end position="192"/>
    </location>
</feature>
<dbReference type="Proteomes" id="UP000308054">
    <property type="component" value="Unassembled WGS sequence"/>
</dbReference>
<dbReference type="PIRSF" id="PIRSF016493">
    <property type="entry name" value="Glycyl_aminpptds"/>
    <property type="match status" value="1"/>
</dbReference>
<evidence type="ECO:0000259" key="3">
    <source>
        <dbReference type="Pfam" id="PF05299"/>
    </source>
</evidence>
<evidence type="ECO:0000256" key="2">
    <source>
        <dbReference type="SAM" id="SignalP"/>
    </source>
</evidence>
<dbReference type="InterPro" id="IPR027268">
    <property type="entry name" value="Peptidase_M4/M1_CTD_sf"/>
</dbReference>
<dbReference type="Gene3D" id="2.30.42.10">
    <property type="match status" value="1"/>
</dbReference>
<feature type="region of interest" description="Disordered" evidence="1">
    <location>
        <begin position="592"/>
        <end position="611"/>
    </location>
</feature>
<dbReference type="InterPro" id="IPR040756">
    <property type="entry name" value="Peptidase_M61_N"/>
</dbReference>
<dbReference type="SUPFAM" id="SSF50156">
    <property type="entry name" value="PDZ domain-like"/>
    <property type="match status" value="1"/>
</dbReference>
<keyword evidence="6" id="KW-1185">Reference proteome</keyword>
<evidence type="ECO:0000259" key="4">
    <source>
        <dbReference type="Pfam" id="PF17899"/>
    </source>
</evidence>
<gene>
    <name evidence="5" type="ORF">E5163_02940</name>
</gene>
<dbReference type="Gene3D" id="1.10.390.10">
    <property type="entry name" value="Neutral Protease Domain 2"/>
    <property type="match status" value="1"/>
</dbReference>
<dbReference type="SUPFAM" id="SSF55486">
    <property type="entry name" value="Metalloproteases ('zincins'), catalytic domain"/>
    <property type="match status" value="1"/>
</dbReference>
<dbReference type="RefSeq" id="WP_135994600.1">
    <property type="nucleotide sequence ID" value="NZ_CP071057.1"/>
</dbReference>